<keyword evidence="4" id="KW-1185">Reference proteome</keyword>
<feature type="region of interest" description="Disordered" evidence="1">
    <location>
        <begin position="219"/>
        <end position="239"/>
    </location>
</feature>
<feature type="compositionally biased region" description="Basic and acidic residues" evidence="1">
    <location>
        <begin position="398"/>
        <end position="424"/>
    </location>
</feature>
<feature type="region of interest" description="Disordered" evidence="1">
    <location>
        <begin position="256"/>
        <end position="293"/>
    </location>
</feature>
<gene>
    <name evidence="3" type="ORF">VNE69_11016</name>
</gene>
<dbReference type="Proteomes" id="UP001334084">
    <property type="component" value="Chromosome 11"/>
</dbReference>
<name>A0AAX4JFY8_9MICR</name>
<dbReference type="EMBL" id="CP142736">
    <property type="protein sequence ID" value="WUR04846.1"/>
    <property type="molecule type" value="Genomic_DNA"/>
</dbReference>
<feature type="compositionally biased region" description="Polar residues" evidence="1">
    <location>
        <begin position="259"/>
        <end position="286"/>
    </location>
</feature>
<feature type="compositionally biased region" description="Polar residues" evidence="1">
    <location>
        <begin position="374"/>
        <end position="397"/>
    </location>
</feature>
<evidence type="ECO:0000256" key="1">
    <source>
        <dbReference type="SAM" id="MobiDB-lite"/>
    </source>
</evidence>
<feature type="region of interest" description="Disordered" evidence="1">
    <location>
        <begin position="363"/>
        <end position="442"/>
    </location>
</feature>
<reference evidence="3" key="1">
    <citation type="journal article" date="2024" name="BMC Genomics">
        <title>Functional annotation of a divergent genome using sequence and structure-based similarity.</title>
        <authorList>
            <person name="Svedberg D."/>
            <person name="Winiger R.R."/>
            <person name="Berg A."/>
            <person name="Sharma H."/>
            <person name="Tellgren-Roth C."/>
            <person name="Debrunner-Vossbrinck B.A."/>
            <person name="Vossbrinck C.R."/>
            <person name="Barandun J."/>
        </authorList>
    </citation>
    <scope>NUCLEOTIDE SEQUENCE</scope>
    <source>
        <strain evidence="3">Illinois isolate</strain>
    </source>
</reference>
<feature type="compositionally biased region" description="Acidic residues" evidence="1">
    <location>
        <begin position="493"/>
        <end position="506"/>
    </location>
</feature>
<organism evidence="3 4">
    <name type="scientific">Vairimorpha necatrix</name>
    <dbReference type="NCBI Taxonomy" id="6039"/>
    <lineage>
        <taxon>Eukaryota</taxon>
        <taxon>Fungi</taxon>
        <taxon>Fungi incertae sedis</taxon>
        <taxon>Microsporidia</taxon>
        <taxon>Nosematidae</taxon>
        <taxon>Vairimorpha</taxon>
    </lineage>
</organism>
<protein>
    <submittedName>
        <fullName evidence="3">Membrane protein</fullName>
    </submittedName>
</protein>
<evidence type="ECO:0000313" key="4">
    <source>
        <dbReference type="Proteomes" id="UP001334084"/>
    </source>
</evidence>
<dbReference type="GeneID" id="90542690"/>
<feature type="compositionally biased region" description="Polar residues" evidence="1">
    <location>
        <begin position="430"/>
        <end position="440"/>
    </location>
</feature>
<keyword evidence="2" id="KW-1133">Transmembrane helix</keyword>
<evidence type="ECO:0000313" key="3">
    <source>
        <dbReference type="EMBL" id="WUR04846.1"/>
    </source>
</evidence>
<feature type="transmembrane region" description="Helical" evidence="2">
    <location>
        <begin position="56"/>
        <end position="76"/>
    </location>
</feature>
<dbReference type="RefSeq" id="XP_065330991.1">
    <property type="nucleotide sequence ID" value="XM_065474919.1"/>
</dbReference>
<dbReference type="AlphaFoldDB" id="A0AAX4JFY8"/>
<evidence type="ECO:0000256" key="2">
    <source>
        <dbReference type="SAM" id="Phobius"/>
    </source>
</evidence>
<accession>A0AAX4JFY8</accession>
<feature type="compositionally biased region" description="Low complexity" evidence="1">
    <location>
        <begin position="363"/>
        <end position="373"/>
    </location>
</feature>
<keyword evidence="2" id="KW-0472">Membrane</keyword>
<keyword evidence="2" id="KW-0812">Transmembrane</keyword>
<dbReference type="KEGG" id="vnx:VNE69_11016"/>
<sequence length="506" mass="58600">MEIYIINILLILLVLFGAEYFFDCSIHYKHPWLTYLLTATLIPWKHILKKAFDLRIYHINKIILLLNILLLAFLIYDRPLVCKFLIKEQNKIKTPKGNEICVNYKIKDTTENIGNKKSFGDFLDELHNKRNEKEIVYDLTAIDYLECNKGLAKLKFSKTNNIKCYTLMVQNRQIENLKGLKLLNNISNNIPPPPPMPLQYNIVAVAIKKTNVLEKNTSPNNQIKKLKDPQKLSPFGDKNQGQLLINNLKDVLQQRKNRSIPSPDNNISEQSFKSSEENMNNINKPNESTREENKIMKDEVDNYSKLHKRLSQNNNKNCKDKRYQPTLEQDLLKKFEKIKKSRNKEINSNSTDIDKPVVEYCGSSTNNSNDTTSKQGPLTNLKGTKNKNGLHLNQQTTRSRENARGDEFDKRNGLLKDTFNKDHTEEQEDNTVSKNNTDNSKVAIEKKKSSGTFYESIARTKSQNFRNKLPSILKSLYDSIDKIADQYQKEESETNDSEILDGEWES</sequence>
<proteinExistence type="predicted"/>
<feature type="transmembrane region" description="Helical" evidence="2">
    <location>
        <begin position="5"/>
        <end position="22"/>
    </location>
</feature>
<feature type="region of interest" description="Disordered" evidence="1">
    <location>
        <begin position="487"/>
        <end position="506"/>
    </location>
</feature>